<dbReference type="GO" id="GO:0016020">
    <property type="term" value="C:membrane"/>
    <property type="evidence" value="ECO:0007669"/>
    <property type="project" value="UniProtKB-SubCell"/>
</dbReference>
<evidence type="ECO:0000256" key="2">
    <source>
        <dbReference type="ARBA" id="ARBA00022692"/>
    </source>
</evidence>
<reference evidence="12" key="2">
    <citation type="submission" date="2013-10" db="EMBL/GenBank/DDBJ databases">
        <authorList>
            <person name="Aslett M."/>
        </authorList>
    </citation>
    <scope>NUCLEOTIDE SEQUENCE [LARGE SCALE GENOMIC DNA]</scope>
    <source>
        <strain evidence="12">Houghton</strain>
    </source>
</reference>
<feature type="region of interest" description="Disordered" evidence="8">
    <location>
        <begin position="561"/>
        <end position="588"/>
    </location>
</feature>
<keyword evidence="2 9" id="KW-0812">Transmembrane</keyword>
<accession>U6ML25</accession>
<keyword evidence="3" id="KW-0547">Nucleotide-binding</keyword>
<feature type="transmembrane region" description="Helical" evidence="9">
    <location>
        <begin position="485"/>
        <end position="505"/>
    </location>
</feature>
<evidence type="ECO:0000313" key="12">
    <source>
        <dbReference type="EMBL" id="CDJ62355.1"/>
    </source>
</evidence>
<dbReference type="InterPro" id="IPR039421">
    <property type="entry name" value="Type_1_exporter"/>
</dbReference>
<dbReference type="Gene3D" id="3.40.50.300">
    <property type="entry name" value="P-loop containing nucleotide triphosphate hydrolases"/>
    <property type="match status" value="1"/>
</dbReference>
<dbReference type="PROSITE" id="PS50893">
    <property type="entry name" value="ABC_TRANSPORTER_2"/>
    <property type="match status" value="1"/>
</dbReference>
<dbReference type="PROSITE" id="PS50929">
    <property type="entry name" value="ABC_TM1F"/>
    <property type="match status" value="1"/>
</dbReference>
<dbReference type="VEuPathDB" id="ToxoDB:ENH_00013860"/>
<dbReference type="GO" id="GO:0005524">
    <property type="term" value="F:ATP binding"/>
    <property type="evidence" value="ECO:0007669"/>
    <property type="project" value="UniProtKB-KW"/>
</dbReference>
<feature type="domain" description="ABC transmembrane type-1" evidence="11">
    <location>
        <begin position="192"/>
        <end position="514"/>
    </location>
</feature>
<keyword evidence="5 9" id="KW-1133">Transmembrane helix</keyword>
<dbReference type="Proteomes" id="UP000030754">
    <property type="component" value="Unassembled WGS sequence"/>
</dbReference>
<dbReference type="RefSeq" id="XP_013439717.1">
    <property type="nucleotide sequence ID" value="XM_013584263.1"/>
</dbReference>
<dbReference type="EMBL" id="HG722442">
    <property type="protein sequence ID" value="CDJ62355.1"/>
    <property type="molecule type" value="Genomic_DNA"/>
</dbReference>
<dbReference type="OrthoDB" id="6500128at2759"/>
<keyword evidence="13" id="KW-1185">Reference proteome</keyword>
<dbReference type="PANTHER" id="PTHR24221:SF654">
    <property type="entry name" value="ATP-BINDING CASSETTE SUB-FAMILY B MEMBER 6"/>
    <property type="match status" value="1"/>
</dbReference>
<feature type="transmembrane region" description="Helical" evidence="9">
    <location>
        <begin position="340"/>
        <end position="363"/>
    </location>
</feature>
<dbReference type="InterPro" id="IPR027417">
    <property type="entry name" value="P-loop_NTPase"/>
</dbReference>
<dbReference type="PANTHER" id="PTHR24221">
    <property type="entry name" value="ATP-BINDING CASSETTE SUB-FAMILY B"/>
    <property type="match status" value="1"/>
</dbReference>
<dbReference type="AlphaFoldDB" id="U6ML25"/>
<feature type="compositionally biased region" description="Low complexity" evidence="8">
    <location>
        <begin position="110"/>
        <end position="138"/>
    </location>
</feature>
<dbReference type="Pfam" id="PF00664">
    <property type="entry name" value="ABC_membrane"/>
    <property type="match status" value="1"/>
</dbReference>
<evidence type="ECO:0000256" key="8">
    <source>
        <dbReference type="SAM" id="MobiDB-lite"/>
    </source>
</evidence>
<evidence type="ECO:0000259" key="11">
    <source>
        <dbReference type="PROSITE" id="PS50929"/>
    </source>
</evidence>
<evidence type="ECO:0000256" key="9">
    <source>
        <dbReference type="SAM" id="Phobius"/>
    </source>
</evidence>
<dbReference type="GeneID" id="25471568"/>
<evidence type="ECO:0000256" key="4">
    <source>
        <dbReference type="ARBA" id="ARBA00022840"/>
    </source>
</evidence>
<dbReference type="SUPFAM" id="SSF52540">
    <property type="entry name" value="P-loop containing nucleoside triphosphate hydrolases"/>
    <property type="match status" value="1"/>
</dbReference>
<dbReference type="SUPFAM" id="SSF90123">
    <property type="entry name" value="ABC transporter transmembrane region"/>
    <property type="match status" value="1"/>
</dbReference>
<gene>
    <name evidence="12" type="ORF">ENH_00013860</name>
</gene>
<evidence type="ECO:0000256" key="7">
    <source>
        <dbReference type="ARBA" id="ARBA00024363"/>
    </source>
</evidence>
<dbReference type="InterPro" id="IPR036640">
    <property type="entry name" value="ABC1_TM_sf"/>
</dbReference>
<dbReference type="InterPro" id="IPR003439">
    <property type="entry name" value="ABC_transporter-like_ATP-bd"/>
</dbReference>
<evidence type="ECO:0000256" key="1">
    <source>
        <dbReference type="ARBA" id="ARBA00004141"/>
    </source>
</evidence>
<dbReference type="SMART" id="SM00382">
    <property type="entry name" value="AAA"/>
    <property type="match status" value="1"/>
</dbReference>
<dbReference type="Pfam" id="PF00005">
    <property type="entry name" value="ABC_tran"/>
    <property type="match status" value="1"/>
</dbReference>
<feature type="transmembrane region" description="Helical" evidence="9">
    <location>
        <begin position="369"/>
        <end position="390"/>
    </location>
</feature>
<dbReference type="CDD" id="cd18582">
    <property type="entry name" value="ABC_6TM_ATM1_ABCB7"/>
    <property type="match status" value="1"/>
</dbReference>
<reference evidence="12" key="1">
    <citation type="submission" date="2013-10" db="EMBL/GenBank/DDBJ databases">
        <title>Genomic analysis of the causative agents of coccidiosis in chickens.</title>
        <authorList>
            <person name="Reid A.J."/>
            <person name="Blake D."/>
            <person name="Billington K."/>
            <person name="Browne H."/>
            <person name="Dunn M."/>
            <person name="Hung S."/>
            <person name="Kawahara F."/>
            <person name="Miranda-Saavedra D."/>
            <person name="Mourier T."/>
            <person name="Nagra H."/>
            <person name="Otto T.D."/>
            <person name="Rawlings N."/>
            <person name="Sanchez A."/>
            <person name="Sanders M."/>
            <person name="Subramaniam C."/>
            <person name="Tay Y."/>
            <person name="Dear P."/>
            <person name="Doerig C."/>
            <person name="Gruber A."/>
            <person name="Parkinson J."/>
            <person name="Shirley M."/>
            <person name="Wan K.L."/>
            <person name="Berriman M."/>
            <person name="Tomley F."/>
            <person name="Pain A."/>
        </authorList>
    </citation>
    <scope>NUCLEOTIDE SEQUENCE [LARGE SCALE GENOMIC DNA]</scope>
    <source>
        <strain evidence="12">Houghton</strain>
    </source>
</reference>
<evidence type="ECO:0000256" key="3">
    <source>
        <dbReference type="ARBA" id="ARBA00022741"/>
    </source>
</evidence>
<dbReference type="PROSITE" id="PS00211">
    <property type="entry name" value="ABC_TRANSPORTER_1"/>
    <property type="match status" value="1"/>
</dbReference>
<keyword evidence="6 9" id="KW-0472">Membrane</keyword>
<protein>
    <submittedName>
        <fullName evidence="12">ABC transporter, putative</fullName>
    </submittedName>
</protein>
<dbReference type="InterPro" id="IPR003593">
    <property type="entry name" value="AAA+_ATPase"/>
</dbReference>
<dbReference type="GO" id="GO:0016887">
    <property type="term" value="F:ATP hydrolysis activity"/>
    <property type="evidence" value="ECO:0007669"/>
    <property type="project" value="InterPro"/>
</dbReference>
<proteinExistence type="inferred from homology"/>
<sequence length="827" mass="86866">MAASPSCGAAAVFGACPGPLQGLAGRGRPSIPPWKFAHRLCAVPPAAKSPANYATAWTVYPQGLFGCAHQPPARFAACGSTLASSSSSSGTSSSSSSSSPPSKPYGSQQAGPGEPSASCSGSESSTSGGSSSGSSSSSVNDSRGDNKASSSSTSQHSKVPGHGEANEKTANLWGLLSAALWPASRPLKMRVLAAVVSLIAAKCLTIAAPVALAGLVDHFTQAAAAGAQAGITAHTAAPAAAAAASAAAEGIAAATGTTGAASLFHPALPVGLVVSYPLARLGASAFTELRTALFARVSQRASRELALKSFSHMHAISFSSNNKIGEMTAVLTRGTKAISLLLNVLLFQVVPTSLEFLMVLALLKLRVGWTVAATAVGTISAYWAFTAAITTRRAKLRREMNRLEGLSAGLLVDSLANAEAVRYFTAEAYEAQRFGSVQRQLEDQMTKVNESLAFLNFGQQLIFTSGLSLALLHTASLVASGAAPVGQIILVSTLLLQLAIPLNFIGTAYRELTLNTIDLEKLQQLLKLRPLVRDPPNPVVFELRGGAVEFKDVKFAYPPSHSLDQMSSQQRHYKKHMEEDSQDSSASRGVGKLVLDGFSLEVPAGRRVALVGESGSGKTTLIRLLYRLADPLSGVVSIDGQDLKTLPAMSFRRHIGVVPQDVLLFNESLGFNLRYGSPNATDEQVKEAIRLAELTELVESLPSGLDTPVGDRGVRLSGGEKQRVGIARCLLRNPEIVVFDEATSALDMHTEHKILKAMRAISHGRTTLVIAHRLSTVAGADTIAVLDQGRVAEIGTHAELLQKKDGLYASMWDRQREGQLGRVLSRD</sequence>
<evidence type="ECO:0000259" key="10">
    <source>
        <dbReference type="PROSITE" id="PS50893"/>
    </source>
</evidence>
<comment type="similarity">
    <text evidence="7">Belongs to the ABC transporter superfamily. ABCB family. Heavy Metal importer (TC 3.A.1.210) subfamily.</text>
</comment>
<organism evidence="12 13">
    <name type="scientific">Eimeria necatrix</name>
    <dbReference type="NCBI Taxonomy" id="51315"/>
    <lineage>
        <taxon>Eukaryota</taxon>
        <taxon>Sar</taxon>
        <taxon>Alveolata</taxon>
        <taxon>Apicomplexa</taxon>
        <taxon>Conoidasida</taxon>
        <taxon>Coccidia</taxon>
        <taxon>Eucoccidiorida</taxon>
        <taxon>Eimeriorina</taxon>
        <taxon>Eimeriidae</taxon>
        <taxon>Eimeria</taxon>
    </lineage>
</organism>
<name>U6ML25_9EIME</name>
<comment type="subcellular location">
    <subcellularLocation>
        <location evidence="1">Membrane</location>
        <topology evidence="1">Multi-pass membrane protein</topology>
    </subcellularLocation>
</comment>
<dbReference type="InterPro" id="IPR011527">
    <property type="entry name" value="ABC1_TM_dom"/>
</dbReference>
<evidence type="ECO:0000313" key="13">
    <source>
        <dbReference type="Proteomes" id="UP000030754"/>
    </source>
</evidence>
<evidence type="ECO:0000256" key="5">
    <source>
        <dbReference type="ARBA" id="ARBA00022989"/>
    </source>
</evidence>
<dbReference type="InterPro" id="IPR017871">
    <property type="entry name" value="ABC_transporter-like_CS"/>
</dbReference>
<feature type="transmembrane region" description="Helical" evidence="9">
    <location>
        <begin position="461"/>
        <end position="479"/>
    </location>
</feature>
<dbReference type="GO" id="GO:0140359">
    <property type="term" value="F:ABC-type transporter activity"/>
    <property type="evidence" value="ECO:0007669"/>
    <property type="project" value="InterPro"/>
</dbReference>
<feature type="domain" description="ABC transporter" evidence="10">
    <location>
        <begin position="579"/>
        <end position="813"/>
    </location>
</feature>
<dbReference type="Gene3D" id="1.20.1560.10">
    <property type="entry name" value="ABC transporter type 1, transmembrane domain"/>
    <property type="match status" value="1"/>
</dbReference>
<keyword evidence="4" id="KW-0067">ATP-binding</keyword>
<feature type="compositionally biased region" description="Low complexity" evidence="8">
    <location>
        <begin position="87"/>
        <end position="100"/>
    </location>
</feature>
<feature type="region of interest" description="Disordered" evidence="8">
    <location>
        <begin position="87"/>
        <end position="165"/>
    </location>
</feature>
<evidence type="ECO:0000256" key="6">
    <source>
        <dbReference type="ARBA" id="ARBA00023136"/>
    </source>
</evidence>